<reference evidence="3" key="1">
    <citation type="submission" date="2016-06" db="EMBL/GenBank/DDBJ databases">
        <title>Parallel loss of symbiosis genes in relatives of nitrogen-fixing non-legume Parasponia.</title>
        <authorList>
            <person name="Van Velzen R."/>
            <person name="Holmer R."/>
            <person name="Bu F."/>
            <person name="Rutten L."/>
            <person name="Van Zeijl A."/>
            <person name="Liu W."/>
            <person name="Santuari L."/>
            <person name="Cao Q."/>
            <person name="Sharma T."/>
            <person name="Shen D."/>
            <person name="Roswanjaya Y."/>
            <person name="Wardhani T."/>
            <person name="Kalhor M.S."/>
            <person name="Jansen J."/>
            <person name="Van den Hoogen J."/>
            <person name="Gungor B."/>
            <person name="Hartog M."/>
            <person name="Hontelez J."/>
            <person name="Verver J."/>
            <person name="Yang W.-C."/>
            <person name="Schijlen E."/>
            <person name="Repin R."/>
            <person name="Schilthuizen M."/>
            <person name="Schranz E."/>
            <person name="Heidstra R."/>
            <person name="Miyata K."/>
            <person name="Fedorova E."/>
            <person name="Kohlen W."/>
            <person name="Bisseling T."/>
            <person name="Smit S."/>
            <person name="Geurts R."/>
        </authorList>
    </citation>
    <scope>NUCLEOTIDE SEQUENCE [LARGE SCALE GENOMIC DNA]</scope>
    <source>
        <strain evidence="3">cv. WU1-14</strain>
    </source>
</reference>
<keyword evidence="3" id="KW-1185">Reference proteome</keyword>
<proteinExistence type="predicted"/>
<name>A0A2P5AR05_PARAD</name>
<dbReference type="Proteomes" id="UP000237105">
    <property type="component" value="Unassembled WGS sequence"/>
</dbReference>
<dbReference type="EMBL" id="JXTB01000480">
    <property type="protein sequence ID" value="PON38964.1"/>
    <property type="molecule type" value="Genomic_DNA"/>
</dbReference>
<evidence type="ECO:0000256" key="1">
    <source>
        <dbReference type="SAM" id="MobiDB-lite"/>
    </source>
</evidence>
<feature type="region of interest" description="Disordered" evidence="1">
    <location>
        <begin position="38"/>
        <end position="77"/>
    </location>
</feature>
<accession>A0A2P5AR05</accession>
<sequence length="77" mass="8761">MTKNDNFQSGQNGAEIYIYTLMILTTIRIQRDQFEAERWPESSPVTEKPKWVEPASMAFPGGGERRRAAELRGSSAR</sequence>
<gene>
    <name evidence="2" type="ORF">PanWU01x14_308790</name>
</gene>
<comment type="caution">
    <text evidence="2">The sequence shown here is derived from an EMBL/GenBank/DDBJ whole genome shotgun (WGS) entry which is preliminary data.</text>
</comment>
<dbReference type="AlphaFoldDB" id="A0A2P5AR05"/>
<organism evidence="2 3">
    <name type="scientific">Parasponia andersonii</name>
    <name type="common">Sponia andersonii</name>
    <dbReference type="NCBI Taxonomy" id="3476"/>
    <lineage>
        <taxon>Eukaryota</taxon>
        <taxon>Viridiplantae</taxon>
        <taxon>Streptophyta</taxon>
        <taxon>Embryophyta</taxon>
        <taxon>Tracheophyta</taxon>
        <taxon>Spermatophyta</taxon>
        <taxon>Magnoliopsida</taxon>
        <taxon>eudicotyledons</taxon>
        <taxon>Gunneridae</taxon>
        <taxon>Pentapetalae</taxon>
        <taxon>rosids</taxon>
        <taxon>fabids</taxon>
        <taxon>Rosales</taxon>
        <taxon>Cannabaceae</taxon>
        <taxon>Parasponia</taxon>
    </lineage>
</organism>
<protein>
    <submittedName>
        <fullName evidence="2">Uncharacterized protein</fullName>
    </submittedName>
</protein>
<evidence type="ECO:0000313" key="2">
    <source>
        <dbReference type="EMBL" id="PON38964.1"/>
    </source>
</evidence>
<evidence type="ECO:0000313" key="3">
    <source>
        <dbReference type="Proteomes" id="UP000237105"/>
    </source>
</evidence>